<dbReference type="GO" id="GO:0016020">
    <property type="term" value="C:membrane"/>
    <property type="evidence" value="ECO:0007669"/>
    <property type="project" value="UniProtKB-SubCell"/>
</dbReference>
<keyword evidence="2 5" id="KW-0812">Transmembrane</keyword>
<evidence type="ECO:0000313" key="6">
    <source>
        <dbReference type="EnsemblMetazoa" id="GMOY001377-PA"/>
    </source>
</evidence>
<proteinExistence type="predicted"/>
<protein>
    <submittedName>
        <fullName evidence="6">Uncharacterized protein</fullName>
    </submittedName>
</protein>
<evidence type="ECO:0000256" key="5">
    <source>
        <dbReference type="SAM" id="Phobius"/>
    </source>
</evidence>
<dbReference type="VEuPathDB" id="VectorBase:GMOY001377"/>
<dbReference type="EnsemblMetazoa" id="GMOY001377-RA">
    <property type="protein sequence ID" value="GMOY001377-PA"/>
    <property type="gene ID" value="GMOY001377"/>
</dbReference>
<accession>A0A1B0FCS9</accession>
<comment type="subcellular location">
    <subcellularLocation>
        <location evidence="1">Membrane</location>
        <topology evidence="1">Multi-pass membrane protein</topology>
    </subcellularLocation>
</comment>
<dbReference type="PhylomeDB" id="A0A1B0FCS9"/>
<dbReference type="GO" id="GO:0022857">
    <property type="term" value="F:transmembrane transporter activity"/>
    <property type="evidence" value="ECO:0007669"/>
    <property type="project" value="TreeGrafter"/>
</dbReference>
<dbReference type="EMBL" id="CCAG010023207">
    <property type="status" value="NOT_ANNOTATED_CDS"/>
    <property type="molecule type" value="Genomic_DNA"/>
</dbReference>
<feature type="transmembrane region" description="Helical" evidence="5">
    <location>
        <begin position="59"/>
        <end position="78"/>
    </location>
</feature>
<dbReference type="PANTHER" id="PTHR23507">
    <property type="entry name" value="ZGC:174356"/>
    <property type="match status" value="1"/>
</dbReference>
<evidence type="ECO:0000256" key="1">
    <source>
        <dbReference type="ARBA" id="ARBA00004141"/>
    </source>
</evidence>
<evidence type="ECO:0000313" key="7">
    <source>
        <dbReference type="Proteomes" id="UP000092444"/>
    </source>
</evidence>
<organism evidence="6 7">
    <name type="scientific">Glossina morsitans morsitans</name>
    <name type="common">Savannah tsetse fly</name>
    <dbReference type="NCBI Taxonomy" id="37546"/>
    <lineage>
        <taxon>Eukaryota</taxon>
        <taxon>Metazoa</taxon>
        <taxon>Ecdysozoa</taxon>
        <taxon>Arthropoda</taxon>
        <taxon>Hexapoda</taxon>
        <taxon>Insecta</taxon>
        <taxon>Pterygota</taxon>
        <taxon>Neoptera</taxon>
        <taxon>Endopterygota</taxon>
        <taxon>Diptera</taxon>
        <taxon>Brachycera</taxon>
        <taxon>Muscomorpha</taxon>
        <taxon>Hippoboscoidea</taxon>
        <taxon>Glossinidae</taxon>
        <taxon>Glossina</taxon>
    </lineage>
</organism>
<name>A0A1B0FCS9_GLOMM</name>
<evidence type="ECO:0000256" key="4">
    <source>
        <dbReference type="ARBA" id="ARBA00023136"/>
    </source>
</evidence>
<sequence>MVMNKAILCAGMMVGNVLTDYIYKATNAITSKIREFFRLDLVKDLVRTSTKRRSNYDCIMFQFSIVGMTLISLASYVFESTFRATAIYCWELYLGLTLDLMRGVVGPMSRAILLHVAPATEMGKIYALTTSLESLSPPISSPLYTIIYNGTLSYYPSNNLWHSKVKSQTLLTKP</sequence>
<dbReference type="Proteomes" id="UP000092444">
    <property type="component" value="Unassembled WGS sequence"/>
</dbReference>
<keyword evidence="7" id="KW-1185">Reference proteome</keyword>
<keyword evidence="3 5" id="KW-1133">Transmembrane helix</keyword>
<evidence type="ECO:0000256" key="2">
    <source>
        <dbReference type="ARBA" id="ARBA00022692"/>
    </source>
</evidence>
<reference evidence="6" key="1">
    <citation type="submission" date="2020-05" db="UniProtKB">
        <authorList>
            <consortium name="EnsemblMetazoa"/>
        </authorList>
    </citation>
    <scope>IDENTIFICATION</scope>
    <source>
        <strain evidence="6">Yale</strain>
    </source>
</reference>
<dbReference type="AlphaFoldDB" id="A0A1B0FCS9"/>
<keyword evidence="4 5" id="KW-0472">Membrane</keyword>
<evidence type="ECO:0000256" key="3">
    <source>
        <dbReference type="ARBA" id="ARBA00022989"/>
    </source>
</evidence>
<dbReference type="PANTHER" id="PTHR23507:SF39">
    <property type="entry name" value="GH23453P-RELATED"/>
    <property type="match status" value="1"/>
</dbReference>